<keyword evidence="3" id="KW-1185">Reference proteome</keyword>
<evidence type="ECO:0000313" key="2">
    <source>
        <dbReference type="EMBL" id="QLG61947.1"/>
    </source>
</evidence>
<dbReference type="KEGG" id="halu:HUG12_09540"/>
<sequence length="111" mass="12182">MNPYLDHVLSAIAGGISSVIIVTLVRDIPGGTEAATVGGILLFTAAVIDWLRELSPDHPSRMPRQPVETDPNALDLDTTGLFTDHQNTAVPDRGRRPHPWTIQAQRHEDNR</sequence>
<gene>
    <name evidence="2" type="ORF">HUG12_09540</name>
</gene>
<dbReference type="EMBL" id="CP058579">
    <property type="protein sequence ID" value="QLG61947.1"/>
    <property type="molecule type" value="Genomic_DNA"/>
</dbReference>
<proteinExistence type="predicted"/>
<dbReference type="GeneID" id="56037701"/>
<accession>A0A7D5LAM1</accession>
<dbReference type="Proteomes" id="UP000509626">
    <property type="component" value="Chromosome"/>
</dbReference>
<organism evidence="2 3">
    <name type="scientific">Halorarum salinum</name>
    <dbReference type="NCBI Taxonomy" id="2743089"/>
    <lineage>
        <taxon>Archaea</taxon>
        <taxon>Methanobacteriati</taxon>
        <taxon>Methanobacteriota</taxon>
        <taxon>Stenosarchaea group</taxon>
        <taxon>Halobacteria</taxon>
        <taxon>Halobacteriales</taxon>
        <taxon>Haloferacaceae</taxon>
        <taxon>Halorarum</taxon>
    </lineage>
</organism>
<reference evidence="2 3" key="1">
    <citation type="submission" date="2020-06" db="EMBL/GenBank/DDBJ databases">
        <title>NJ-3-1, isolated from saline soil.</title>
        <authorList>
            <person name="Cui H.L."/>
            <person name="Shi X."/>
        </authorList>
    </citation>
    <scope>NUCLEOTIDE SEQUENCE [LARGE SCALE GENOMIC DNA]</scope>
    <source>
        <strain evidence="2 3">NJ-3-1</strain>
    </source>
</reference>
<protein>
    <submittedName>
        <fullName evidence="2">Uncharacterized protein</fullName>
    </submittedName>
</protein>
<dbReference type="RefSeq" id="WP_179268532.1">
    <property type="nucleotide sequence ID" value="NZ_CP058579.1"/>
</dbReference>
<feature type="compositionally biased region" description="Polar residues" evidence="1">
    <location>
        <begin position="80"/>
        <end position="89"/>
    </location>
</feature>
<dbReference type="AlphaFoldDB" id="A0A7D5LAM1"/>
<name>A0A7D5LAM1_9EURY</name>
<feature type="region of interest" description="Disordered" evidence="1">
    <location>
        <begin position="57"/>
        <end position="111"/>
    </location>
</feature>
<evidence type="ECO:0000313" key="3">
    <source>
        <dbReference type="Proteomes" id="UP000509626"/>
    </source>
</evidence>
<evidence type="ECO:0000256" key="1">
    <source>
        <dbReference type="SAM" id="MobiDB-lite"/>
    </source>
</evidence>